<dbReference type="GO" id="GO:0005886">
    <property type="term" value="C:plasma membrane"/>
    <property type="evidence" value="ECO:0007669"/>
    <property type="project" value="UniProtKB-SubCell"/>
</dbReference>
<feature type="transmembrane region" description="Helical" evidence="9">
    <location>
        <begin position="390"/>
        <end position="410"/>
    </location>
</feature>
<comment type="similarity">
    <text evidence="2">Belongs to the membrane-bound acyltransferase family.</text>
</comment>
<feature type="transmembrane region" description="Helical" evidence="9">
    <location>
        <begin position="422"/>
        <end position="441"/>
    </location>
</feature>
<keyword evidence="11" id="KW-1185">Reference proteome</keyword>
<evidence type="ECO:0000256" key="2">
    <source>
        <dbReference type="ARBA" id="ARBA00010323"/>
    </source>
</evidence>
<feature type="transmembrane region" description="Helical" evidence="9">
    <location>
        <begin position="6"/>
        <end position="29"/>
    </location>
</feature>
<keyword evidence="8" id="KW-0012">Acyltransferase</keyword>
<keyword evidence="3" id="KW-1003">Cell membrane</keyword>
<dbReference type="InterPro" id="IPR024194">
    <property type="entry name" value="Ac/AlaTfrase_AlgI/DltB"/>
</dbReference>
<dbReference type="Pfam" id="PF03062">
    <property type="entry name" value="MBOAT"/>
    <property type="match status" value="1"/>
</dbReference>
<reference evidence="10 11" key="1">
    <citation type="submission" date="2020-05" db="EMBL/GenBank/DDBJ databases">
        <title>Complete genome sequencing of Campylobacter and Arcobacter type strains.</title>
        <authorList>
            <person name="Miller W.G."/>
            <person name="Yee E."/>
        </authorList>
    </citation>
    <scope>NUCLEOTIDE SEQUENCE [LARGE SCALE GENOMIC DNA]</scope>
    <source>
        <strain evidence="10 11">LMG 26156</strain>
    </source>
</reference>
<evidence type="ECO:0000256" key="4">
    <source>
        <dbReference type="ARBA" id="ARBA00022679"/>
    </source>
</evidence>
<feature type="transmembrane region" description="Helical" evidence="9">
    <location>
        <begin position="49"/>
        <end position="67"/>
    </location>
</feature>
<feature type="transmembrane region" description="Helical" evidence="9">
    <location>
        <begin position="155"/>
        <end position="174"/>
    </location>
</feature>
<dbReference type="PANTHER" id="PTHR13285:SF23">
    <property type="entry name" value="TEICHOIC ACID D-ALANYLTRANSFERASE"/>
    <property type="match status" value="1"/>
</dbReference>
<feature type="transmembrane region" description="Helical" evidence="9">
    <location>
        <begin position="323"/>
        <end position="341"/>
    </location>
</feature>
<feature type="transmembrane region" description="Helical" evidence="9">
    <location>
        <begin position="87"/>
        <end position="105"/>
    </location>
</feature>
<keyword evidence="7 9" id="KW-0472">Membrane</keyword>
<dbReference type="Proteomes" id="UP000503482">
    <property type="component" value="Chromosome"/>
</dbReference>
<dbReference type="GO" id="GO:0016746">
    <property type="term" value="F:acyltransferase activity"/>
    <property type="evidence" value="ECO:0007669"/>
    <property type="project" value="UniProtKB-KW"/>
</dbReference>
<dbReference type="PIRSF" id="PIRSF500217">
    <property type="entry name" value="AlgI"/>
    <property type="match status" value="1"/>
</dbReference>
<dbReference type="KEGG" id="avp:AVENP_2254"/>
<dbReference type="InterPro" id="IPR028362">
    <property type="entry name" value="AlgI"/>
</dbReference>
<dbReference type="PIRSF" id="PIRSF016636">
    <property type="entry name" value="AlgI_DltB"/>
    <property type="match status" value="1"/>
</dbReference>
<evidence type="ECO:0000256" key="1">
    <source>
        <dbReference type="ARBA" id="ARBA00004651"/>
    </source>
</evidence>
<keyword evidence="5 9" id="KW-0812">Transmembrane</keyword>
<dbReference type="EMBL" id="CP053840">
    <property type="protein sequence ID" value="QKF67782.1"/>
    <property type="molecule type" value="Genomic_DNA"/>
</dbReference>
<accession>A0AAE7BCJ2</accession>
<dbReference type="GO" id="GO:0042121">
    <property type="term" value="P:alginic acid biosynthetic process"/>
    <property type="evidence" value="ECO:0007669"/>
    <property type="project" value="InterPro"/>
</dbReference>
<name>A0AAE7BCJ2_9BACT</name>
<comment type="subcellular location">
    <subcellularLocation>
        <location evidence="1">Cell membrane</location>
        <topology evidence="1">Multi-pass membrane protein</topology>
    </subcellularLocation>
</comment>
<evidence type="ECO:0000256" key="9">
    <source>
        <dbReference type="SAM" id="Phobius"/>
    </source>
</evidence>
<evidence type="ECO:0000313" key="10">
    <source>
        <dbReference type="EMBL" id="QKF67782.1"/>
    </source>
</evidence>
<sequence length="770" mass="90160">MFSSLFFYSWWNIAYLPLILISILFNYVIGNSLNKGIEENKKSFSKKSILIFGIVCNIGLLGYFKYADFFIENFNFAIGTNVNLLHLLLPLAISFFTFQQIAYLVDSYRQETKEYDFLNYALFVTFFPQLIAGPIVHHKEMMPQFANNRNMVKNYRNIALGLFIFSIGLFKKVVIADTFAVWANAGFDTATTLNLFEAWATSLSYTFQLYFDFSGYTDMAIGIALLFNIKLPINFNSPYKALNIQDFWRRWHITLSRFLKEYVYIPLGGNKKSSFRTYSNLLATFVIGGFWHGAGWTFLFWGFLHGIALIIHRLWSSFGFKMWTWLAWLITFNFVNIAWVFFRAKEWDDAVKVLGSMFSLDNVVLPNVLASKLSFLSNYNIGFGGLVENIQGNNFTPIWLIFGFILILFFENSMEKGKEFKILLTLYIFVVGFVGGVNYLVDPFDVFHTKILKEQFQINERFVKIEFLEKNHNKFDSYMFGSSCIGTTPPDVLNQYMNDANFYNFTIASANLYDYLLHLQYFIKKEYPLKNLYLEIDINNMNNYGRSESDYLRKFHPYVLNQSLYSYYISYLTGFFPFNIRGKIELNIKRDDITTYSLETGSWSKPIKEKEIQENPLKFISEEPSFHIKNTRLIKNSSKLENLKALSEIVNLSKKNNINLIVFTTPYNKNMMDNFILNDYLEFLKEISSVINFYDFTGYNSITTNNTNYYEPSHYRENVGRLIAAKIFNDKSIDVPKDFGVLVTKDNINEHLENLRKQVEDYEFYSNCKY</sequence>
<evidence type="ECO:0000256" key="6">
    <source>
        <dbReference type="ARBA" id="ARBA00022989"/>
    </source>
</evidence>
<proteinExistence type="inferred from homology"/>
<protein>
    <submittedName>
        <fullName evidence="10">Membrane-bound O-acyl transferase, MBOAT family</fullName>
    </submittedName>
</protein>
<dbReference type="InterPro" id="IPR004299">
    <property type="entry name" value="MBOAT_fam"/>
</dbReference>
<evidence type="ECO:0000256" key="7">
    <source>
        <dbReference type="ARBA" id="ARBA00023136"/>
    </source>
</evidence>
<dbReference type="PANTHER" id="PTHR13285">
    <property type="entry name" value="ACYLTRANSFERASE"/>
    <property type="match status" value="1"/>
</dbReference>
<keyword evidence="6 9" id="KW-1133">Transmembrane helix</keyword>
<dbReference type="InterPro" id="IPR051085">
    <property type="entry name" value="MB_O-acyltransferase"/>
</dbReference>
<evidence type="ECO:0000313" key="11">
    <source>
        <dbReference type="Proteomes" id="UP000503482"/>
    </source>
</evidence>
<keyword evidence="4 10" id="KW-0808">Transferase</keyword>
<evidence type="ECO:0000256" key="5">
    <source>
        <dbReference type="ARBA" id="ARBA00022692"/>
    </source>
</evidence>
<dbReference type="AlphaFoldDB" id="A0AAE7BCJ2"/>
<feature type="transmembrane region" description="Helical" evidence="9">
    <location>
        <begin position="117"/>
        <end position="135"/>
    </location>
</feature>
<feature type="transmembrane region" description="Helical" evidence="9">
    <location>
        <begin position="281"/>
        <end position="311"/>
    </location>
</feature>
<evidence type="ECO:0000256" key="3">
    <source>
        <dbReference type="ARBA" id="ARBA00022475"/>
    </source>
</evidence>
<evidence type="ECO:0000256" key="8">
    <source>
        <dbReference type="ARBA" id="ARBA00023315"/>
    </source>
</evidence>
<gene>
    <name evidence="10" type="ORF">AVENP_2254</name>
</gene>
<organism evidence="10 11">
    <name type="scientific">Arcobacter venerupis</name>
    <dbReference type="NCBI Taxonomy" id="1054033"/>
    <lineage>
        <taxon>Bacteria</taxon>
        <taxon>Pseudomonadati</taxon>
        <taxon>Campylobacterota</taxon>
        <taxon>Epsilonproteobacteria</taxon>
        <taxon>Campylobacterales</taxon>
        <taxon>Arcobacteraceae</taxon>
        <taxon>Arcobacter</taxon>
    </lineage>
</organism>